<dbReference type="EMBL" id="MNCJ02000327">
    <property type="protein sequence ID" value="KAF5778907.1"/>
    <property type="molecule type" value="Genomic_DNA"/>
</dbReference>
<reference evidence="1" key="1">
    <citation type="journal article" date="2017" name="Nature">
        <title>The sunflower genome provides insights into oil metabolism, flowering and Asterid evolution.</title>
        <authorList>
            <person name="Badouin H."/>
            <person name="Gouzy J."/>
            <person name="Grassa C.J."/>
            <person name="Murat F."/>
            <person name="Staton S.E."/>
            <person name="Cottret L."/>
            <person name="Lelandais-Briere C."/>
            <person name="Owens G.L."/>
            <person name="Carrere S."/>
            <person name="Mayjonade B."/>
            <person name="Legrand L."/>
            <person name="Gill N."/>
            <person name="Kane N.C."/>
            <person name="Bowers J.E."/>
            <person name="Hubner S."/>
            <person name="Bellec A."/>
            <person name="Berard A."/>
            <person name="Berges H."/>
            <person name="Blanchet N."/>
            <person name="Boniface M.C."/>
            <person name="Brunel D."/>
            <person name="Catrice O."/>
            <person name="Chaidir N."/>
            <person name="Claudel C."/>
            <person name="Donnadieu C."/>
            <person name="Faraut T."/>
            <person name="Fievet G."/>
            <person name="Helmstetter N."/>
            <person name="King M."/>
            <person name="Knapp S.J."/>
            <person name="Lai Z."/>
            <person name="Le Paslier M.C."/>
            <person name="Lippi Y."/>
            <person name="Lorenzon L."/>
            <person name="Mandel J.R."/>
            <person name="Marage G."/>
            <person name="Marchand G."/>
            <person name="Marquand E."/>
            <person name="Bret-Mestries E."/>
            <person name="Morien E."/>
            <person name="Nambeesan S."/>
            <person name="Nguyen T."/>
            <person name="Pegot-Espagnet P."/>
            <person name="Pouilly N."/>
            <person name="Raftis F."/>
            <person name="Sallet E."/>
            <person name="Schiex T."/>
            <person name="Thomas J."/>
            <person name="Vandecasteele C."/>
            <person name="Vares D."/>
            <person name="Vear F."/>
            <person name="Vautrin S."/>
            <person name="Crespi M."/>
            <person name="Mangin B."/>
            <person name="Burke J.M."/>
            <person name="Salse J."/>
            <person name="Munos S."/>
            <person name="Vincourt P."/>
            <person name="Rieseberg L.H."/>
            <person name="Langlade N.B."/>
        </authorList>
    </citation>
    <scope>NUCLEOTIDE SEQUENCE</scope>
    <source>
        <tissue evidence="1">Leaves</tissue>
    </source>
</reference>
<sequence length="49" mass="5934">MKENKWLDDMGFILELVYKFIHRGKYDPSLSHRGRSHLNNLQIRSQVYV</sequence>
<comment type="caution">
    <text evidence="1">The sequence shown here is derived from an EMBL/GenBank/DDBJ whole genome shotgun (WGS) entry which is preliminary data.</text>
</comment>
<evidence type="ECO:0000313" key="1">
    <source>
        <dbReference type="EMBL" id="KAF5778907.1"/>
    </source>
</evidence>
<proteinExistence type="predicted"/>
<name>A0A9K3HII0_HELAN</name>
<dbReference type="AlphaFoldDB" id="A0A9K3HII0"/>
<dbReference type="Proteomes" id="UP000215914">
    <property type="component" value="Unassembled WGS sequence"/>
</dbReference>
<keyword evidence="2" id="KW-1185">Reference proteome</keyword>
<reference evidence="1" key="2">
    <citation type="submission" date="2020-06" db="EMBL/GenBank/DDBJ databases">
        <title>Helianthus annuus Genome sequencing and assembly Release 2.</title>
        <authorList>
            <person name="Gouzy J."/>
            <person name="Langlade N."/>
            <person name="Munos S."/>
        </authorList>
    </citation>
    <scope>NUCLEOTIDE SEQUENCE</scope>
    <source>
        <tissue evidence="1">Leaves</tissue>
    </source>
</reference>
<accession>A0A9K3HII0</accession>
<evidence type="ECO:0000313" key="2">
    <source>
        <dbReference type="Proteomes" id="UP000215914"/>
    </source>
</evidence>
<organism evidence="1 2">
    <name type="scientific">Helianthus annuus</name>
    <name type="common">Common sunflower</name>
    <dbReference type="NCBI Taxonomy" id="4232"/>
    <lineage>
        <taxon>Eukaryota</taxon>
        <taxon>Viridiplantae</taxon>
        <taxon>Streptophyta</taxon>
        <taxon>Embryophyta</taxon>
        <taxon>Tracheophyta</taxon>
        <taxon>Spermatophyta</taxon>
        <taxon>Magnoliopsida</taxon>
        <taxon>eudicotyledons</taxon>
        <taxon>Gunneridae</taxon>
        <taxon>Pentapetalae</taxon>
        <taxon>asterids</taxon>
        <taxon>campanulids</taxon>
        <taxon>Asterales</taxon>
        <taxon>Asteraceae</taxon>
        <taxon>Asteroideae</taxon>
        <taxon>Heliantheae alliance</taxon>
        <taxon>Heliantheae</taxon>
        <taxon>Helianthus</taxon>
    </lineage>
</organism>
<protein>
    <submittedName>
        <fullName evidence="1">Uncharacterized protein</fullName>
    </submittedName>
</protein>
<gene>
    <name evidence="1" type="ORF">HanXRQr2_Chr12g0553081</name>
</gene>
<dbReference type="Gramene" id="mRNA:HanXRQr2_Chr12g0553081">
    <property type="protein sequence ID" value="CDS:HanXRQr2_Chr12g0553081.1"/>
    <property type="gene ID" value="HanXRQr2_Chr12g0553081"/>
</dbReference>